<proteinExistence type="predicted"/>
<dbReference type="PANTHER" id="PTHR11615">
    <property type="entry name" value="NITRATE, FORMATE, IRON DEHYDROGENASE"/>
    <property type="match status" value="1"/>
</dbReference>
<dbReference type="InterPro" id="IPR009016">
    <property type="entry name" value="Fe_hydrogenase"/>
</dbReference>
<protein>
    <recommendedName>
        <fullName evidence="2">Iron hydrogenase small subunit domain-containing protein</fullName>
    </recommendedName>
</protein>
<comment type="caution">
    <text evidence="3">The sequence shown here is derived from an EMBL/GenBank/DDBJ whole genome shotgun (WGS) entry which is preliminary data.</text>
</comment>
<dbReference type="Proteomes" id="UP001177744">
    <property type="component" value="Unassembled WGS sequence"/>
</dbReference>
<feature type="domain" description="Iron hydrogenase small subunit" evidence="2">
    <location>
        <begin position="146"/>
        <end position="189"/>
    </location>
</feature>
<sequence>MPQSTSGVRLRRTEKEELHKLADAKIFLSDCLACDSCVTAEEGVQVSQQNTKDFFRVLNLNKKGDGSVREIVQIIQQNDLASNTTTMDTLFGDVKEKEVRLHEGGSSNGYLARIFRNTAKELFQRGGPGLCRRCLSGRGQAQAEERHADRILLRQMESIYAAMPVWPPETSTHVQELYQEWLEGWGGGRLPPDSGSPAHHLAGPRAACQDTKW</sequence>
<name>A0AA40LTT4_CNENI</name>
<dbReference type="SUPFAM" id="SSF53920">
    <property type="entry name" value="Fe-only hydrogenase"/>
    <property type="match status" value="1"/>
</dbReference>
<evidence type="ECO:0000259" key="2">
    <source>
        <dbReference type="SMART" id="SM00902"/>
    </source>
</evidence>
<dbReference type="SMART" id="SM00902">
    <property type="entry name" value="Fe_hyd_SSU"/>
    <property type="match status" value="1"/>
</dbReference>
<evidence type="ECO:0000313" key="3">
    <source>
        <dbReference type="EMBL" id="KAK1343663.1"/>
    </source>
</evidence>
<evidence type="ECO:0000313" key="4">
    <source>
        <dbReference type="Proteomes" id="UP001177744"/>
    </source>
</evidence>
<evidence type="ECO:0000256" key="1">
    <source>
        <dbReference type="SAM" id="MobiDB-lite"/>
    </source>
</evidence>
<feature type="region of interest" description="Disordered" evidence="1">
    <location>
        <begin position="188"/>
        <end position="213"/>
    </location>
</feature>
<organism evidence="3 4">
    <name type="scientific">Cnephaeus nilssonii</name>
    <name type="common">Northern bat</name>
    <name type="synonym">Eptesicus nilssonii</name>
    <dbReference type="NCBI Taxonomy" id="3371016"/>
    <lineage>
        <taxon>Eukaryota</taxon>
        <taxon>Metazoa</taxon>
        <taxon>Chordata</taxon>
        <taxon>Craniata</taxon>
        <taxon>Vertebrata</taxon>
        <taxon>Euteleostomi</taxon>
        <taxon>Mammalia</taxon>
        <taxon>Eutheria</taxon>
        <taxon>Laurasiatheria</taxon>
        <taxon>Chiroptera</taxon>
        <taxon>Yangochiroptera</taxon>
        <taxon>Vespertilionidae</taxon>
        <taxon>Cnephaeus</taxon>
    </lineage>
</organism>
<gene>
    <name evidence="3" type="ORF">QTO34_014216</name>
</gene>
<dbReference type="InterPro" id="IPR003149">
    <property type="entry name" value="Fe_hydrogenase_ssu"/>
</dbReference>
<reference evidence="3" key="1">
    <citation type="submission" date="2023-06" db="EMBL/GenBank/DDBJ databases">
        <title>Reference genome for the Northern bat (Eptesicus nilssonii), a most northern bat species.</title>
        <authorList>
            <person name="Laine V.N."/>
            <person name="Pulliainen A.T."/>
            <person name="Lilley T.M."/>
        </authorList>
    </citation>
    <scope>NUCLEOTIDE SEQUENCE</scope>
    <source>
        <strain evidence="3">BLF_Eptnil</strain>
        <tissue evidence="3">Kidney</tissue>
    </source>
</reference>
<keyword evidence="4" id="KW-1185">Reference proteome</keyword>
<accession>A0AA40LTT4</accession>
<dbReference type="AlphaFoldDB" id="A0AA40LTT4"/>
<dbReference type="InterPro" id="IPR050340">
    <property type="entry name" value="Cytosolic_Fe-S_CAF"/>
</dbReference>
<dbReference type="EMBL" id="JAULJE010000004">
    <property type="protein sequence ID" value="KAK1343663.1"/>
    <property type="molecule type" value="Genomic_DNA"/>
</dbReference>